<evidence type="ECO:0000313" key="2">
    <source>
        <dbReference type="Proteomes" id="UP000651977"/>
    </source>
</evidence>
<comment type="caution">
    <text evidence="1">The sequence shown here is derived from an EMBL/GenBank/DDBJ whole genome shotgun (WGS) entry which is preliminary data.</text>
</comment>
<dbReference type="RefSeq" id="WP_055731496.1">
    <property type="nucleotide sequence ID" value="NZ_BMDY01000002.1"/>
</dbReference>
<dbReference type="EMBL" id="BMDY01000002">
    <property type="protein sequence ID" value="GGA95023.1"/>
    <property type="molecule type" value="Genomic_DNA"/>
</dbReference>
<name>A0ABQ1HYS8_9ALTE</name>
<accession>A0ABQ1HYS8</accession>
<proteinExistence type="predicted"/>
<gene>
    <name evidence="1" type="ORF">GCM10007414_04710</name>
</gene>
<protein>
    <submittedName>
        <fullName evidence="1">Uncharacterized protein</fullName>
    </submittedName>
</protein>
<organism evidence="1 2">
    <name type="scientific">Agarivorans gilvus</name>
    <dbReference type="NCBI Taxonomy" id="680279"/>
    <lineage>
        <taxon>Bacteria</taxon>
        <taxon>Pseudomonadati</taxon>
        <taxon>Pseudomonadota</taxon>
        <taxon>Gammaproteobacteria</taxon>
        <taxon>Alteromonadales</taxon>
        <taxon>Alteromonadaceae</taxon>
        <taxon>Agarivorans</taxon>
    </lineage>
</organism>
<keyword evidence="2" id="KW-1185">Reference proteome</keyword>
<dbReference type="Proteomes" id="UP000651977">
    <property type="component" value="Unassembled WGS sequence"/>
</dbReference>
<reference evidence="2" key="1">
    <citation type="journal article" date="2019" name="Int. J. Syst. Evol. Microbiol.">
        <title>The Global Catalogue of Microorganisms (GCM) 10K type strain sequencing project: providing services to taxonomists for standard genome sequencing and annotation.</title>
        <authorList>
            <consortium name="The Broad Institute Genomics Platform"/>
            <consortium name="The Broad Institute Genome Sequencing Center for Infectious Disease"/>
            <person name="Wu L."/>
            <person name="Ma J."/>
        </authorList>
    </citation>
    <scope>NUCLEOTIDE SEQUENCE [LARGE SCALE GENOMIC DNA]</scope>
    <source>
        <strain evidence="2">CGMCC 1.10131</strain>
    </source>
</reference>
<sequence length="137" mass="15257">MSYKTCPVIIDVKFDDASRQAIDDIAHIIKVKKIGWVVTLVGQLGLIFAGGAVRTSAPGNIVENSNMFKVIAADSNQVSWSIYQSNWEYFFKSFSALDQHANSQIEKIAMVQHLRTAASPKERSFWAAIYNGCKVNK</sequence>
<evidence type="ECO:0000313" key="1">
    <source>
        <dbReference type="EMBL" id="GGA95023.1"/>
    </source>
</evidence>